<dbReference type="AlphaFoldDB" id="A0A345ZTD9"/>
<feature type="transmembrane region" description="Helical" evidence="8">
    <location>
        <begin position="260"/>
        <end position="282"/>
    </location>
</feature>
<feature type="transmembrane region" description="Helical" evidence="8">
    <location>
        <begin position="228"/>
        <end position="248"/>
    </location>
</feature>
<gene>
    <name evidence="10" type="ORF">DW352_06425</name>
</gene>
<dbReference type="InterPro" id="IPR020846">
    <property type="entry name" value="MFS_dom"/>
</dbReference>
<dbReference type="Proteomes" id="UP000254889">
    <property type="component" value="Chromosome"/>
</dbReference>
<evidence type="ECO:0000256" key="3">
    <source>
        <dbReference type="ARBA" id="ARBA00007520"/>
    </source>
</evidence>
<feature type="transmembrane region" description="Helical" evidence="8">
    <location>
        <begin position="85"/>
        <end position="108"/>
    </location>
</feature>
<dbReference type="PANTHER" id="PTHR23504:SF15">
    <property type="entry name" value="MAJOR FACILITATOR SUPERFAMILY (MFS) PROFILE DOMAIN-CONTAINING PROTEIN"/>
    <property type="match status" value="1"/>
</dbReference>
<comment type="subcellular location">
    <subcellularLocation>
        <location evidence="2">Membrane</location>
        <topology evidence="2">Multi-pass membrane protein</topology>
    </subcellularLocation>
</comment>
<keyword evidence="5 8" id="KW-0812">Transmembrane</keyword>
<dbReference type="Gene3D" id="1.20.1250.20">
    <property type="entry name" value="MFS general substrate transporter like domains"/>
    <property type="match status" value="1"/>
</dbReference>
<evidence type="ECO:0000313" key="11">
    <source>
        <dbReference type="Proteomes" id="UP000254889"/>
    </source>
</evidence>
<keyword evidence="11" id="KW-1185">Reference proteome</keyword>
<feature type="transmembrane region" description="Helical" evidence="8">
    <location>
        <begin position="173"/>
        <end position="191"/>
    </location>
</feature>
<keyword evidence="6 8" id="KW-1133">Transmembrane helix</keyword>
<evidence type="ECO:0000256" key="4">
    <source>
        <dbReference type="ARBA" id="ARBA00022448"/>
    </source>
</evidence>
<feature type="transmembrane region" description="Helical" evidence="8">
    <location>
        <begin position="143"/>
        <end position="167"/>
    </location>
</feature>
<dbReference type="KEGG" id="ptaw:DW352_06425"/>
<dbReference type="PANTHER" id="PTHR23504">
    <property type="entry name" value="MAJOR FACILITATOR SUPERFAMILY DOMAIN-CONTAINING PROTEIN 10"/>
    <property type="match status" value="1"/>
</dbReference>
<dbReference type="GO" id="GO:0016020">
    <property type="term" value="C:membrane"/>
    <property type="evidence" value="ECO:0007669"/>
    <property type="project" value="UniProtKB-SubCell"/>
</dbReference>
<feature type="transmembrane region" description="Helical" evidence="8">
    <location>
        <begin position="294"/>
        <end position="312"/>
    </location>
</feature>
<sequence length="405" mass="42881">MVDISVENPDAPRRGSVAVIAVTLFLNVTGFTLILPVIPFLVGRYVPPDRVGLYVGLIVSVFALCAFAAAPVLGALSDRFGRRPVLLLSLIGSAIGYVIFGMGGALWVLFLGRIVDGLTAGNISTIFAYIADTHAPAERGRIYGLLGAVAGFGFMFGPVAGGFLGALSPTMPLFVAAAITVLCAFWVYIALPESVARDKPPGPWQWRQLNPLGQLAGVLRYANLRVPFFAAFCFFFAGAMLQSNLSVYLKDVLQFGTTSIGWTLFGVGVMDIVSQGLLTRVLLPRLGSRMLTRLGLAINAVGFAMIASLVFVPRIEFLAASIFVFTLGDGLFQPAMSEIIANAAPPDAQGRVQGANQAQQSLARMLGPLAPAILSPMSISAPYWVGGAVAIVGMAALWIRQKATR</sequence>
<feature type="transmembrane region" description="Helical" evidence="8">
    <location>
        <begin position="17"/>
        <end position="41"/>
    </location>
</feature>
<evidence type="ECO:0000256" key="1">
    <source>
        <dbReference type="ARBA" id="ARBA00003279"/>
    </source>
</evidence>
<dbReference type="InterPro" id="IPR011701">
    <property type="entry name" value="MFS"/>
</dbReference>
<dbReference type="PRINTS" id="PR01035">
    <property type="entry name" value="TCRTETA"/>
</dbReference>
<comment type="similarity">
    <text evidence="3">Belongs to the major facilitator superfamily. TCR/Tet family.</text>
</comment>
<feature type="transmembrane region" description="Helical" evidence="8">
    <location>
        <begin position="53"/>
        <end position="73"/>
    </location>
</feature>
<dbReference type="RefSeq" id="WP_115689602.1">
    <property type="nucleotide sequence ID" value="NZ_CP031417.1"/>
</dbReference>
<evidence type="ECO:0000256" key="5">
    <source>
        <dbReference type="ARBA" id="ARBA00022692"/>
    </source>
</evidence>
<comment type="function">
    <text evidence="1">Resistance to tetracycline by an active tetracycline efflux. This is an energy-dependent process that decreases the accumulation of the antibiotic in whole cells. This protein functions as a metal-tetracycline/H(+) antiporter.</text>
</comment>
<reference evidence="10 11" key="1">
    <citation type="submission" date="2018-07" db="EMBL/GenBank/DDBJ databases">
        <authorList>
            <person name="Quirk P.G."/>
            <person name="Krulwich T.A."/>
        </authorList>
    </citation>
    <scope>NUCLEOTIDE SEQUENCE [LARGE SCALE GENOMIC DNA]</scope>
    <source>
        <strain evidence="10 11">CC-BB4</strain>
    </source>
</reference>
<name>A0A345ZTD9_9HYPH</name>
<evidence type="ECO:0000256" key="2">
    <source>
        <dbReference type="ARBA" id="ARBA00004141"/>
    </source>
</evidence>
<evidence type="ECO:0000256" key="7">
    <source>
        <dbReference type="ARBA" id="ARBA00023136"/>
    </source>
</evidence>
<dbReference type="EMBL" id="CP031417">
    <property type="protein sequence ID" value="AXK80186.1"/>
    <property type="molecule type" value="Genomic_DNA"/>
</dbReference>
<evidence type="ECO:0000259" key="9">
    <source>
        <dbReference type="PROSITE" id="PS50850"/>
    </source>
</evidence>
<organism evidence="10 11">
    <name type="scientific">Pseudolabrys taiwanensis</name>
    <dbReference type="NCBI Taxonomy" id="331696"/>
    <lineage>
        <taxon>Bacteria</taxon>
        <taxon>Pseudomonadati</taxon>
        <taxon>Pseudomonadota</taxon>
        <taxon>Alphaproteobacteria</taxon>
        <taxon>Hyphomicrobiales</taxon>
        <taxon>Xanthobacteraceae</taxon>
        <taxon>Pseudolabrys</taxon>
    </lineage>
</organism>
<accession>A0A345ZTD9</accession>
<proteinExistence type="inferred from homology"/>
<keyword evidence="7 8" id="KW-0472">Membrane</keyword>
<dbReference type="PROSITE" id="PS00216">
    <property type="entry name" value="SUGAR_TRANSPORT_1"/>
    <property type="match status" value="1"/>
</dbReference>
<feature type="domain" description="Major facilitator superfamily (MFS) profile" evidence="9">
    <location>
        <begin position="16"/>
        <end position="405"/>
    </location>
</feature>
<evidence type="ECO:0000313" key="10">
    <source>
        <dbReference type="EMBL" id="AXK80186.1"/>
    </source>
</evidence>
<dbReference type="InterPro" id="IPR036259">
    <property type="entry name" value="MFS_trans_sf"/>
</dbReference>
<dbReference type="InterPro" id="IPR005829">
    <property type="entry name" value="Sugar_transporter_CS"/>
</dbReference>
<dbReference type="SUPFAM" id="SSF103473">
    <property type="entry name" value="MFS general substrate transporter"/>
    <property type="match status" value="1"/>
</dbReference>
<keyword evidence="4" id="KW-0813">Transport</keyword>
<evidence type="ECO:0000256" key="8">
    <source>
        <dbReference type="SAM" id="Phobius"/>
    </source>
</evidence>
<protein>
    <submittedName>
        <fullName evidence="10">MFS transporter</fullName>
    </submittedName>
</protein>
<dbReference type="GO" id="GO:0022857">
    <property type="term" value="F:transmembrane transporter activity"/>
    <property type="evidence" value="ECO:0007669"/>
    <property type="project" value="InterPro"/>
</dbReference>
<feature type="transmembrane region" description="Helical" evidence="8">
    <location>
        <begin position="381"/>
        <end position="399"/>
    </location>
</feature>
<evidence type="ECO:0000256" key="6">
    <source>
        <dbReference type="ARBA" id="ARBA00022989"/>
    </source>
</evidence>
<dbReference type="OrthoDB" id="9764259at2"/>
<dbReference type="Pfam" id="PF07690">
    <property type="entry name" value="MFS_1"/>
    <property type="match status" value="1"/>
</dbReference>
<dbReference type="InterPro" id="IPR001958">
    <property type="entry name" value="Tet-R_TetA/multi-R_MdtG-like"/>
</dbReference>
<dbReference type="PROSITE" id="PS50850">
    <property type="entry name" value="MFS"/>
    <property type="match status" value="1"/>
</dbReference>